<dbReference type="EMBL" id="BTRK01000004">
    <property type="protein sequence ID" value="GMR46964.1"/>
    <property type="molecule type" value="Genomic_DNA"/>
</dbReference>
<feature type="non-terminal residue" evidence="2">
    <location>
        <position position="1"/>
    </location>
</feature>
<feature type="chain" id="PRO_5042949895" evidence="1">
    <location>
        <begin position="19"/>
        <end position="208"/>
    </location>
</feature>
<accession>A0AAN5I032</accession>
<dbReference type="PANTHER" id="PTHR34401">
    <property type="entry name" value="PROTEIN CBG12388-RELATED"/>
    <property type="match status" value="1"/>
</dbReference>
<sequence length="208" mass="22671">LRMYTFIFLTLLAWSVSAQQMQPQCLCSEFNPCVDQVPAALEKCGDRCNSSVTELGGDYQKVRQCVIDQQTRIKQAAECVRAAFGNVRCSATPGAMVPRRHAETFQIAATRELNAALTRSNLFDDAAPLIQHAKKSSTCWINCGKQHQCAKLQSCGVRLPSDNDIISIVKKCAMDAGFTTPVAKEICGCLVNAGIKQLAPMCPKIIVS</sequence>
<protein>
    <submittedName>
        <fullName evidence="2">Uncharacterized protein</fullName>
    </submittedName>
</protein>
<name>A0AAN5I032_9BILA</name>
<gene>
    <name evidence="2" type="ORF">PMAYCL1PPCAC_17159</name>
</gene>
<reference evidence="3" key="1">
    <citation type="submission" date="2022-10" db="EMBL/GenBank/DDBJ databases">
        <title>Genome assembly of Pristionchus species.</title>
        <authorList>
            <person name="Yoshida K."/>
            <person name="Sommer R.J."/>
        </authorList>
    </citation>
    <scope>NUCLEOTIDE SEQUENCE [LARGE SCALE GENOMIC DNA]</scope>
    <source>
        <strain evidence="3">RS5460</strain>
    </source>
</reference>
<keyword evidence="3" id="KW-1185">Reference proteome</keyword>
<feature type="signal peptide" evidence="1">
    <location>
        <begin position="1"/>
        <end position="18"/>
    </location>
</feature>
<comment type="caution">
    <text evidence="2">The sequence shown here is derived from an EMBL/GenBank/DDBJ whole genome shotgun (WGS) entry which is preliminary data.</text>
</comment>
<organism evidence="2 3">
    <name type="scientific">Pristionchus mayeri</name>
    <dbReference type="NCBI Taxonomy" id="1317129"/>
    <lineage>
        <taxon>Eukaryota</taxon>
        <taxon>Metazoa</taxon>
        <taxon>Ecdysozoa</taxon>
        <taxon>Nematoda</taxon>
        <taxon>Chromadorea</taxon>
        <taxon>Rhabditida</taxon>
        <taxon>Rhabditina</taxon>
        <taxon>Diplogasteromorpha</taxon>
        <taxon>Diplogasteroidea</taxon>
        <taxon>Neodiplogasteridae</taxon>
        <taxon>Pristionchus</taxon>
    </lineage>
</organism>
<dbReference type="Proteomes" id="UP001328107">
    <property type="component" value="Unassembled WGS sequence"/>
</dbReference>
<keyword evidence="1" id="KW-0732">Signal</keyword>
<dbReference type="PANTHER" id="PTHR34401:SF3">
    <property type="entry name" value="DB DOMAIN-CONTAINING PROTEIN"/>
    <property type="match status" value="1"/>
</dbReference>
<proteinExistence type="predicted"/>
<evidence type="ECO:0000313" key="3">
    <source>
        <dbReference type="Proteomes" id="UP001328107"/>
    </source>
</evidence>
<dbReference type="AlphaFoldDB" id="A0AAN5I032"/>
<evidence type="ECO:0000313" key="2">
    <source>
        <dbReference type="EMBL" id="GMR46964.1"/>
    </source>
</evidence>
<evidence type="ECO:0000256" key="1">
    <source>
        <dbReference type="SAM" id="SignalP"/>
    </source>
</evidence>